<reference evidence="7" key="1">
    <citation type="journal article" date="2020" name="Stud. Mycol.">
        <title>101 Dothideomycetes genomes: a test case for predicting lifestyles and emergence of pathogens.</title>
        <authorList>
            <person name="Haridas S."/>
            <person name="Albert R."/>
            <person name="Binder M."/>
            <person name="Bloem J."/>
            <person name="Labutti K."/>
            <person name="Salamov A."/>
            <person name="Andreopoulos B."/>
            <person name="Baker S."/>
            <person name="Barry K."/>
            <person name="Bills G."/>
            <person name="Bluhm B."/>
            <person name="Cannon C."/>
            <person name="Castanera R."/>
            <person name="Culley D."/>
            <person name="Daum C."/>
            <person name="Ezra D."/>
            <person name="Gonzalez J."/>
            <person name="Henrissat B."/>
            <person name="Kuo A."/>
            <person name="Liang C."/>
            <person name="Lipzen A."/>
            <person name="Lutzoni F."/>
            <person name="Magnuson J."/>
            <person name="Mondo S."/>
            <person name="Nolan M."/>
            <person name="Ohm R."/>
            <person name="Pangilinan J."/>
            <person name="Park H.-J."/>
            <person name="Ramirez L."/>
            <person name="Alfaro M."/>
            <person name="Sun H."/>
            <person name="Tritt A."/>
            <person name="Yoshinaga Y."/>
            <person name="Zwiers L.-H."/>
            <person name="Turgeon B."/>
            <person name="Goodwin S."/>
            <person name="Spatafora J."/>
            <person name="Crous P."/>
            <person name="Grigoriev I."/>
        </authorList>
    </citation>
    <scope>NUCLEOTIDE SEQUENCE</scope>
    <source>
        <strain evidence="7">CBS 122367</strain>
    </source>
</reference>
<sequence length="534" mass="58813">MLLPAGFAAFVALSTAAPSLRRRSIDPTLEKRQSDAEPAYEAHVIEQPIDHFPQSKRYEPHLSTTFKQRYFFDSSYYNPGGPVFLYIGGETSGESRFSNLQTGIIQILMEATNGLGVILENRYYGESYPFNASTTDELRFLTTEQTIADNAYFRQHATFLGVNATLNGSETPWIMYGGSLAGAQTAFTLKTYNSLFAGGIGSSATTYATLEYPQWYDPIIKYGPSDCISRIVDIVDKIDQIIESGDEGALGALKDLFGLGALKNIGDFAQTISYPIGGPMFYPTNTWQELNWAPGRGSEDFYQFCSNVTNPSPPASVADIDTALSKYTNGELWAGLGGYVSYVKNTLLPLCESGDYGSTNEGCFGLSQNASYWSDTANSGDRSYLYTTCTEMGAFIGAPKHGPSLISRVLHAPYTQQWCKWAFIPGAHNRIPSSPNLQETNKYGGYNVQAPKLALIDGGVDVWVDLCYHSHISGKTRISSDLHPSYLIAGGGHHWDSTGIQNITAEPDYIREAHLWEIRTVKRWIEEWGGKAAY</sequence>
<evidence type="ECO:0000256" key="5">
    <source>
        <dbReference type="ARBA" id="ARBA00023180"/>
    </source>
</evidence>
<protein>
    <recommendedName>
        <fullName evidence="9">Extracelular serine carboxypeptidase-like protein</fullName>
    </recommendedName>
</protein>
<keyword evidence="4" id="KW-0378">Hydrolase</keyword>
<name>A0A6G1IYG3_9PLEO</name>
<dbReference type="EMBL" id="MU005585">
    <property type="protein sequence ID" value="KAF2682980.1"/>
    <property type="molecule type" value="Genomic_DNA"/>
</dbReference>
<keyword evidence="2" id="KW-0645">Protease</keyword>
<keyword evidence="8" id="KW-1185">Reference proteome</keyword>
<evidence type="ECO:0000256" key="3">
    <source>
        <dbReference type="ARBA" id="ARBA00022729"/>
    </source>
</evidence>
<gene>
    <name evidence="7" type="ORF">K458DRAFT_419222</name>
</gene>
<dbReference type="Proteomes" id="UP000799291">
    <property type="component" value="Unassembled WGS sequence"/>
</dbReference>
<dbReference type="InterPro" id="IPR029058">
    <property type="entry name" value="AB_hydrolase_fold"/>
</dbReference>
<dbReference type="OrthoDB" id="1735038at2759"/>
<evidence type="ECO:0000256" key="1">
    <source>
        <dbReference type="ARBA" id="ARBA00011079"/>
    </source>
</evidence>
<feature type="chain" id="PRO_5026131767" description="Extracelular serine carboxypeptidase-like protein" evidence="6">
    <location>
        <begin position="17"/>
        <end position="534"/>
    </location>
</feature>
<dbReference type="PANTHER" id="PTHR11010">
    <property type="entry name" value="PROTEASE S28 PRO-X CARBOXYPEPTIDASE-RELATED"/>
    <property type="match status" value="1"/>
</dbReference>
<dbReference type="Gene3D" id="3.40.50.1820">
    <property type="entry name" value="alpha/beta hydrolase"/>
    <property type="match status" value="2"/>
</dbReference>
<organism evidence="7 8">
    <name type="scientific">Lentithecium fluviatile CBS 122367</name>
    <dbReference type="NCBI Taxonomy" id="1168545"/>
    <lineage>
        <taxon>Eukaryota</taxon>
        <taxon>Fungi</taxon>
        <taxon>Dikarya</taxon>
        <taxon>Ascomycota</taxon>
        <taxon>Pezizomycotina</taxon>
        <taxon>Dothideomycetes</taxon>
        <taxon>Pleosporomycetidae</taxon>
        <taxon>Pleosporales</taxon>
        <taxon>Massarineae</taxon>
        <taxon>Lentitheciaceae</taxon>
        <taxon>Lentithecium</taxon>
    </lineage>
</organism>
<evidence type="ECO:0000313" key="8">
    <source>
        <dbReference type="Proteomes" id="UP000799291"/>
    </source>
</evidence>
<dbReference type="SUPFAM" id="SSF53474">
    <property type="entry name" value="alpha/beta-Hydrolases"/>
    <property type="match status" value="1"/>
</dbReference>
<dbReference type="GO" id="GO:0006508">
    <property type="term" value="P:proteolysis"/>
    <property type="evidence" value="ECO:0007669"/>
    <property type="project" value="UniProtKB-KW"/>
</dbReference>
<keyword evidence="3 6" id="KW-0732">Signal</keyword>
<evidence type="ECO:0000313" key="7">
    <source>
        <dbReference type="EMBL" id="KAF2682980.1"/>
    </source>
</evidence>
<dbReference type="Pfam" id="PF05577">
    <property type="entry name" value="Peptidase_S28"/>
    <property type="match status" value="2"/>
</dbReference>
<evidence type="ECO:0000256" key="2">
    <source>
        <dbReference type="ARBA" id="ARBA00022670"/>
    </source>
</evidence>
<comment type="similarity">
    <text evidence="1">Belongs to the peptidase S28 family.</text>
</comment>
<evidence type="ECO:0000256" key="6">
    <source>
        <dbReference type="SAM" id="SignalP"/>
    </source>
</evidence>
<dbReference type="AlphaFoldDB" id="A0A6G1IYG3"/>
<evidence type="ECO:0008006" key="9">
    <source>
        <dbReference type="Google" id="ProtNLM"/>
    </source>
</evidence>
<dbReference type="GO" id="GO:0008239">
    <property type="term" value="F:dipeptidyl-peptidase activity"/>
    <property type="evidence" value="ECO:0007669"/>
    <property type="project" value="TreeGrafter"/>
</dbReference>
<dbReference type="InterPro" id="IPR008758">
    <property type="entry name" value="Peptidase_S28"/>
</dbReference>
<dbReference type="GO" id="GO:0070008">
    <property type="term" value="F:serine-type exopeptidase activity"/>
    <property type="evidence" value="ECO:0007669"/>
    <property type="project" value="InterPro"/>
</dbReference>
<accession>A0A6G1IYG3</accession>
<keyword evidence="5" id="KW-0325">Glycoprotein</keyword>
<feature type="signal peptide" evidence="6">
    <location>
        <begin position="1"/>
        <end position="16"/>
    </location>
</feature>
<dbReference type="PANTHER" id="PTHR11010:SF117">
    <property type="entry name" value="SERINE PROTEASE 16"/>
    <property type="match status" value="1"/>
</dbReference>
<proteinExistence type="inferred from homology"/>
<evidence type="ECO:0000256" key="4">
    <source>
        <dbReference type="ARBA" id="ARBA00022801"/>
    </source>
</evidence>